<feature type="transmembrane region" description="Helical" evidence="9">
    <location>
        <begin position="122"/>
        <end position="143"/>
    </location>
</feature>
<evidence type="ECO:0000256" key="7">
    <source>
        <dbReference type="ARBA" id="ARBA00022989"/>
    </source>
</evidence>
<dbReference type="Gene3D" id="1.10.3720.10">
    <property type="entry name" value="MetI-like"/>
    <property type="match status" value="1"/>
</dbReference>
<feature type="domain" description="ABC transmembrane type-1" evidence="10">
    <location>
        <begin position="56"/>
        <end position="244"/>
    </location>
</feature>
<evidence type="ECO:0000256" key="5">
    <source>
        <dbReference type="ARBA" id="ARBA00022729"/>
    </source>
</evidence>
<organism evidence="11 12">
    <name type="scientific">Luteitalea pratensis</name>
    <dbReference type="NCBI Taxonomy" id="1855912"/>
    <lineage>
        <taxon>Bacteria</taxon>
        <taxon>Pseudomonadati</taxon>
        <taxon>Acidobacteriota</taxon>
        <taxon>Vicinamibacteria</taxon>
        <taxon>Vicinamibacterales</taxon>
        <taxon>Vicinamibacteraceae</taxon>
        <taxon>Luteitalea</taxon>
    </lineage>
</organism>
<feature type="transmembrane region" description="Helical" evidence="9">
    <location>
        <begin position="226"/>
        <end position="247"/>
    </location>
</feature>
<protein>
    <submittedName>
        <fullName evidence="11">Spermidine/putrescine-binding periplasmic protein</fullName>
    </submittedName>
</protein>
<dbReference type="CDD" id="cd06261">
    <property type="entry name" value="TM_PBP2"/>
    <property type="match status" value="1"/>
</dbReference>
<dbReference type="PANTHER" id="PTHR30222:SF17">
    <property type="entry name" value="SPERMIDINE_PUTRESCINE-BINDING PERIPLASMIC PROTEIN"/>
    <property type="match status" value="1"/>
</dbReference>
<proteinExistence type="inferred from homology"/>
<dbReference type="GO" id="GO:0015846">
    <property type="term" value="P:polyamine transport"/>
    <property type="evidence" value="ECO:0007669"/>
    <property type="project" value="InterPro"/>
</dbReference>
<dbReference type="PRINTS" id="PR00909">
    <property type="entry name" value="SPERMDNBNDNG"/>
</dbReference>
<dbReference type="EMBL" id="CP015136">
    <property type="protein sequence ID" value="AMY08435.1"/>
    <property type="molecule type" value="Genomic_DNA"/>
</dbReference>
<dbReference type="InterPro" id="IPR000515">
    <property type="entry name" value="MetI-like"/>
</dbReference>
<evidence type="ECO:0000313" key="12">
    <source>
        <dbReference type="Proteomes" id="UP000076079"/>
    </source>
</evidence>
<feature type="transmembrane region" description="Helical" evidence="9">
    <location>
        <begin position="253"/>
        <end position="273"/>
    </location>
</feature>
<keyword evidence="7 9" id="KW-1133">Transmembrane helix</keyword>
<comment type="similarity">
    <text evidence="9">Belongs to the binding-protein-dependent transport system permease family.</text>
</comment>
<dbReference type="GO" id="GO:0042597">
    <property type="term" value="C:periplasmic space"/>
    <property type="evidence" value="ECO:0007669"/>
    <property type="project" value="UniProtKB-SubCell"/>
</dbReference>
<reference evidence="11 12" key="1">
    <citation type="journal article" date="2016" name="Genome Announc.">
        <title>First Complete Genome Sequence of a Subdivision 6 Acidobacterium Strain.</title>
        <authorList>
            <person name="Huang S."/>
            <person name="Vieira S."/>
            <person name="Bunk B."/>
            <person name="Riedel T."/>
            <person name="Sproer C."/>
            <person name="Overmann J."/>
        </authorList>
    </citation>
    <scope>NUCLEOTIDE SEQUENCE [LARGE SCALE GENOMIC DNA]</scope>
    <source>
        <strain evidence="12">DSM 100886 HEG_-6_39</strain>
    </source>
</reference>
<dbReference type="STRING" id="1855912.LuPra_01635"/>
<evidence type="ECO:0000259" key="10">
    <source>
        <dbReference type="PROSITE" id="PS50928"/>
    </source>
</evidence>
<dbReference type="CDD" id="cd13590">
    <property type="entry name" value="PBP2_PotD_PotF_like"/>
    <property type="match status" value="1"/>
</dbReference>
<dbReference type="KEGG" id="abac:LuPra_01635"/>
<keyword evidence="12" id="KW-1185">Reference proteome</keyword>
<dbReference type="PATRIC" id="fig|1813736.3.peg.1697"/>
<dbReference type="PROSITE" id="PS50928">
    <property type="entry name" value="ABC_TM1"/>
    <property type="match status" value="1"/>
</dbReference>
<keyword evidence="8 9" id="KW-0472">Membrane</keyword>
<name>A0A143PIQ6_LUTPR</name>
<keyword evidence="4 9" id="KW-0812">Transmembrane</keyword>
<feature type="transmembrane region" description="Helical" evidence="9">
    <location>
        <begin position="60"/>
        <end position="82"/>
    </location>
</feature>
<dbReference type="GO" id="GO:0019808">
    <property type="term" value="F:polyamine binding"/>
    <property type="evidence" value="ECO:0007669"/>
    <property type="project" value="InterPro"/>
</dbReference>
<feature type="transmembrane region" description="Helical" evidence="9">
    <location>
        <begin position="94"/>
        <end position="116"/>
    </location>
</feature>
<evidence type="ECO:0000256" key="8">
    <source>
        <dbReference type="ARBA" id="ARBA00023136"/>
    </source>
</evidence>
<dbReference type="InterPro" id="IPR001188">
    <property type="entry name" value="Sperm_putr-bd"/>
</dbReference>
<comment type="subcellular location">
    <subcellularLocation>
        <location evidence="2 9">Cell membrane</location>
        <topology evidence="2 9">Multi-pass membrane protein</topology>
    </subcellularLocation>
    <subcellularLocation>
        <location evidence="1">Periplasm</location>
    </subcellularLocation>
</comment>
<dbReference type="Pfam" id="PF13416">
    <property type="entry name" value="SBP_bac_8"/>
    <property type="match status" value="1"/>
</dbReference>
<evidence type="ECO:0000256" key="6">
    <source>
        <dbReference type="ARBA" id="ARBA00022764"/>
    </source>
</evidence>
<dbReference type="InterPro" id="IPR006059">
    <property type="entry name" value="SBP"/>
</dbReference>
<keyword evidence="6" id="KW-0574">Periplasm</keyword>
<evidence type="ECO:0000256" key="9">
    <source>
        <dbReference type="RuleBase" id="RU363032"/>
    </source>
</evidence>
<accession>A0A143PIQ6</accession>
<reference evidence="12" key="2">
    <citation type="submission" date="2016-04" db="EMBL/GenBank/DDBJ databases">
        <title>First Complete Genome Sequence of a Subdivision 6 Acidobacterium.</title>
        <authorList>
            <person name="Huang S."/>
            <person name="Vieira S."/>
            <person name="Bunk B."/>
            <person name="Riedel T."/>
            <person name="Sproeer C."/>
            <person name="Overmann J."/>
        </authorList>
    </citation>
    <scope>NUCLEOTIDE SEQUENCE [LARGE SCALE GENOMIC DNA]</scope>
    <source>
        <strain evidence="12">DSM 100886 HEG_-6_39</strain>
    </source>
</reference>
<feature type="transmembrane region" description="Helical" evidence="9">
    <location>
        <begin position="5"/>
        <end position="26"/>
    </location>
</feature>
<evidence type="ECO:0000256" key="3">
    <source>
        <dbReference type="ARBA" id="ARBA00022448"/>
    </source>
</evidence>
<dbReference type="PANTHER" id="PTHR30222">
    <property type="entry name" value="SPERMIDINE/PUTRESCINE-BINDING PERIPLASMIC PROTEIN"/>
    <property type="match status" value="1"/>
</dbReference>
<dbReference type="InterPro" id="IPR035906">
    <property type="entry name" value="MetI-like_sf"/>
</dbReference>
<evidence type="ECO:0000256" key="1">
    <source>
        <dbReference type="ARBA" id="ARBA00004418"/>
    </source>
</evidence>
<evidence type="ECO:0000256" key="4">
    <source>
        <dbReference type="ARBA" id="ARBA00022692"/>
    </source>
</evidence>
<keyword evidence="5" id="KW-0732">Signal</keyword>
<gene>
    <name evidence="11" type="primary">potD</name>
    <name evidence="11" type="ORF">LuPra_01635</name>
</gene>
<dbReference type="GO" id="GO:0055085">
    <property type="term" value="P:transmembrane transport"/>
    <property type="evidence" value="ECO:0007669"/>
    <property type="project" value="InterPro"/>
</dbReference>
<dbReference type="Gene3D" id="3.40.190.10">
    <property type="entry name" value="Periplasmic binding protein-like II"/>
    <property type="match status" value="2"/>
</dbReference>
<dbReference type="Pfam" id="PF00528">
    <property type="entry name" value="BPD_transp_1"/>
    <property type="match status" value="1"/>
</dbReference>
<feature type="transmembrane region" description="Helical" evidence="9">
    <location>
        <begin position="196"/>
        <end position="214"/>
    </location>
</feature>
<dbReference type="SUPFAM" id="SSF161098">
    <property type="entry name" value="MetI-like"/>
    <property type="match status" value="1"/>
</dbReference>
<feature type="transmembrane region" description="Helical" evidence="9">
    <location>
        <begin position="169"/>
        <end position="190"/>
    </location>
</feature>
<dbReference type="SUPFAM" id="SSF53850">
    <property type="entry name" value="Periplasmic binding protein-like II"/>
    <property type="match status" value="1"/>
</dbReference>
<dbReference type="Proteomes" id="UP000076079">
    <property type="component" value="Chromosome"/>
</dbReference>
<evidence type="ECO:0000256" key="2">
    <source>
        <dbReference type="ARBA" id="ARBA00004651"/>
    </source>
</evidence>
<sequence length="602" mass="65537">MLLTALSLVTYLFLYAPIIVLVALSFNRSRLSASWGGFTLDWYAKAASNPAILSSLRNSLIVAFATTVIASVAATAGALAFHRHRFRQRGLLEGLITIPTVAPEIVLATSMLLLFASAGLRLGFLTIILSHVAFTLSYAFVVVKARIAGFDHSLEEAAMDLGAGPVTTFFKVTLPAILPAVMAAALLVFALSIDDYVVTSFVAGVGATTLPLQIYSMVKSGISPEINAVSTVLLAATALLLFAAFLFEQGRSARTAALPALFGLALLGSPFVLAGPGTAGSQKVLNLYIWSNYIAPETIAKFEARHGVKVQVDLYDSNEALLAKLQAGNAGYDIIVPSDYSVQVLIAQHLLQPLDHSALPNMRNLDPGFLDRSYDHGNRYSVPYFWGTTGIAYDRTKVAAPVDSWSALWDPRYAGRVLMLDDAREAFGAALKLRGRSHNSTDPRLLEAARDDLLRQKALVRAYNSTNFEDVLLSGDVWLAQGWNGQFAKAMDENPNLVYVIPKEGSTLFIDNLAIPSDARNRELAHAFIDFTMEPEIAAEICRTMKYSSPNQAAWPLLPEAVRKHTAVFPPKEVLQRLELLEDLGDTTVLYDRLWTEVKSGR</sequence>
<evidence type="ECO:0000313" key="11">
    <source>
        <dbReference type="EMBL" id="AMY08435.1"/>
    </source>
</evidence>
<dbReference type="AlphaFoldDB" id="A0A143PIQ6"/>
<dbReference type="GO" id="GO:0005886">
    <property type="term" value="C:plasma membrane"/>
    <property type="evidence" value="ECO:0007669"/>
    <property type="project" value="UniProtKB-SubCell"/>
</dbReference>
<keyword evidence="3 9" id="KW-0813">Transport</keyword>